<protein>
    <submittedName>
        <fullName evidence="1">Uncharacterized protein</fullName>
    </submittedName>
</protein>
<organism evidence="1">
    <name type="scientific">Lepeophtheirus salmonis</name>
    <name type="common">Salmon louse</name>
    <name type="synonym">Caligus salmonis</name>
    <dbReference type="NCBI Taxonomy" id="72036"/>
    <lineage>
        <taxon>Eukaryota</taxon>
        <taxon>Metazoa</taxon>
        <taxon>Ecdysozoa</taxon>
        <taxon>Arthropoda</taxon>
        <taxon>Crustacea</taxon>
        <taxon>Multicrustacea</taxon>
        <taxon>Hexanauplia</taxon>
        <taxon>Copepoda</taxon>
        <taxon>Siphonostomatoida</taxon>
        <taxon>Caligidae</taxon>
        <taxon>Lepeophtheirus</taxon>
    </lineage>
</organism>
<accession>A0A0K2TG10</accession>
<dbReference type="AlphaFoldDB" id="A0A0K2TG10"/>
<sequence>MRGVTGGKKSAIFNIYHCLLQRFFKQKVYPQDICNNTNKNNIYYTEKLGVRY</sequence>
<name>A0A0K2TG10_LEPSM</name>
<evidence type="ECO:0000313" key="1">
    <source>
        <dbReference type="EMBL" id="CDW24522.1"/>
    </source>
</evidence>
<reference evidence="1" key="1">
    <citation type="submission" date="2014-05" db="EMBL/GenBank/DDBJ databases">
        <authorList>
            <person name="Chronopoulou M."/>
        </authorList>
    </citation>
    <scope>NUCLEOTIDE SEQUENCE</scope>
    <source>
        <tissue evidence="1">Whole organism</tissue>
    </source>
</reference>
<dbReference type="EMBL" id="HACA01007161">
    <property type="protein sequence ID" value="CDW24522.1"/>
    <property type="molecule type" value="Transcribed_RNA"/>
</dbReference>
<proteinExistence type="predicted"/>